<reference evidence="8 9" key="1">
    <citation type="journal article" date="2015" name="Genome Announc.">
        <title>Expanding the biotechnology potential of lactobacilli through comparative genomics of 213 strains and associated genera.</title>
        <authorList>
            <person name="Sun Z."/>
            <person name="Harris H.M."/>
            <person name="McCann A."/>
            <person name="Guo C."/>
            <person name="Argimon S."/>
            <person name="Zhang W."/>
            <person name="Yang X."/>
            <person name="Jeffery I.B."/>
            <person name="Cooney J.C."/>
            <person name="Kagawa T.F."/>
            <person name="Liu W."/>
            <person name="Song Y."/>
            <person name="Salvetti E."/>
            <person name="Wrobel A."/>
            <person name="Rasinkangas P."/>
            <person name="Parkhill J."/>
            <person name="Rea M.C."/>
            <person name="O'Sullivan O."/>
            <person name="Ritari J."/>
            <person name="Douillard F.P."/>
            <person name="Paul Ross R."/>
            <person name="Yang R."/>
            <person name="Briner A.E."/>
            <person name="Felis G.E."/>
            <person name="de Vos W.M."/>
            <person name="Barrangou R."/>
            <person name="Klaenhammer T.R."/>
            <person name="Caufield P.W."/>
            <person name="Cui Y."/>
            <person name="Zhang H."/>
            <person name="O'Toole P.W."/>
        </authorList>
    </citation>
    <scope>NUCLEOTIDE SEQUENCE [LARGE SCALE GENOMIC DNA]</scope>
    <source>
        <strain evidence="8 9">DSM 15353</strain>
    </source>
</reference>
<dbReference type="GO" id="GO:0008483">
    <property type="term" value="F:transaminase activity"/>
    <property type="evidence" value="ECO:0007669"/>
    <property type="project" value="UniProtKB-KW"/>
</dbReference>
<dbReference type="SUPFAM" id="SSF53383">
    <property type="entry name" value="PLP-dependent transferases"/>
    <property type="match status" value="1"/>
</dbReference>
<dbReference type="InterPro" id="IPR015422">
    <property type="entry name" value="PyrdxlP-dep_Trfase_small"/>
</dbReference>
<accession>A0A0R2JWK8</accession>
<evidence type="ECO:0000313" key="8">
    <source>
        <dbReference type="EMBL" id="KRN81521.1"/>
    </source>
</evidence>
<dbReference type="InterPro" id="IPR015424">
    <property type="entry name" value="PyrdxlP-dep_Trfase"/>
</dbReference>
<gene>
    <name evidence="8" type="ORF">IV43_GL001865</name>
</gene>
<proteinExistence type="inferred from homology"/>
<dbReference type="InterPro" id="IPR004839">
    <property type="entry name" value="Aminotransferase_I/II_large"/>
</dbReference>
<dbReference type="Pfam" id="PF00155">
    <property type="entry name" value="Aminotran_1_2"/>
    <property type="match status" value="1"/>
</dbReference>
<dbReference type="OrthoDB" id="9802328at2"/>
<dbReference type="PRINTS" id="PR00753">
    <property type="entry name" value="ACCSYNTHASE"/>
</dbReference>
<dbReference type="AlphaFoldDB" id="A0A0R2JWK8"/>
<dbReference type="Proteomes" id="UP000051491">
    <property type="component" value="Unassembled WGS sequence"/>
</dbReference>
<dbReference type="GO" id="GO:0030170">
    <property type="term" value="F:pyridoxal phosphate binding"/>
    <property type="evidence" value="ECO:0007669"/>
    <property type="project" value="InterPro"/>
</dbReference>
<evidence type="ECO:0000256" key="6">
    <source>
        <dbReference type="RuleBase" id="RU000481"/>
    </source>
</evidence>
<dbReference type="EMBL" id="JQBK01000066">
    <property type="protein sequence ID" value="KRN81521.1"/>
    <property type="molecule type" value="Genomic_DNA"/>
</dbReference>
<keyword evidence="4 6" id="KW-0808">Transferase</keyword>
<dbReference type="CDD" id="cd00609">
    <property type="entry name" value="AAT_like"/>
    <property type="match status" value="1"/>
</dbReference>
<feature type="domain" description="Aminotransferase class I/classII large" evidence="7">
    <location>
        <begin position="31"/>
        <end position="386"/>
    </location>
</feature>
<evidence type="ECO:0000313" key="9">
    <source>
        <dbReference type="Proteomes" id="UP000051491"/>
    </source>
</evidence>
<dbReference type="EC" id="2.6.1.-" evidence="6"/>
<dbReference type="PANTHER" id="PTHR46383">
    <property type="entry name" value="ASPARTATE AMINOTRANSFERASE"/>
    <property type="match status" value="1"/>
</dbReference>
<dbReference type="STRING" id="89059.LAC1533_1270"/>
<comment type="caution">
    <text evidence="8">The sequence shown here is derived from an EMBL/GenBank/DDBJ whole genome shotgun (WGS) entry which is preliminary data.</text>
</comment>
<dbReference type="PATRIC" id="fig|89059.3.peg.1984"/>
<dbReference type="InterPro" id="IPR015421">
    <property type="entry name" value="PyrdxlP-dep_Trfase_major"/>
</dbReference>
<evidence type="ECO:0000256" key="3">
    <source>
        <dbReference type="ARBA" id="ARBA00022576"/>
    </source>
</evidence>
<dbReference type="InterPro" id="IPR050596">
    <property type="entry name" value="AspAT/PAT-like"/>
</dbReference>
<dbReference type="Gene3D" id="3.40.640.10">
    <property type="entry name" value="Type I PLP-dependent aspartate aminotransferase-like (Major domain)"/>
    <property type="match status" value="1"/>
</dbReference>
<dbReference type="InterPro" id="IPR004838">
    <property type="entry name" value="NHTrfase_class1_PyrdxlP-BS"/>
</dbReference>
<keyword evidence="3 6" id="KW-0032">Aminotransferase</keyword>
<evidence type="ECO:0000256" key="2">
    <source>
        <dbReference type="ARBA" id="ARBA00007441"/>
    </source>
</evidence>
<dbReference type="FunFam" id="3.40.640.10:FF:000033">
    <property type="entry name" value="Aspartate aminotransferase"/>
    <property type="match status" value="1"/>
</dbReference>
<keyword evidence="5" id="KW-0663">Pyridoxal phosphate</keyword>
<evidence type="ECO:0000259" key="7">
    <source>
        <dbReference type="Pfam" id="PF00155"/>
    </source>
</evidence>
<evidence type="ECO:0000256" key="4">
    <source>
        <dbReference type="ARBA" id="ARBA00022679"/>
    </source>
</evidence>
<name>A0A0R2JWK8_9LACO</name>
<sequence>MKLSQRVQNLQPSATIALSDQAKQLAASGVDVINLTAGEPDFSTPQTIRDKAISAIQHGKVDSYTAASGILPLKKAIAAKINQQYQTDFSAANVSVTTGAKFALYLLGQALLDPGDEVLIPVPFWVSYGEQVKLAGGKPVFVYPTAKSGKVGVNDLEKQLTAHSKVLIINSPQNPAGLVYSRDELLRIAQWAADNDLTLITDDIYRDLVYDQTEFHSAFEFDGRIREHTVLVSGFSKSYAMTGWRVGFIAGPIPLISKINALLGQTTSNLTAVSQYAALAAIELSESEIEKMRLTYEERLNRFYPKLMEIPGFSFPVKPQGSFYFFPDITEALKLTGITSTTEFTKQLLDEVHVALVPGEAFGQSGFVRLTYAASDDSLEESIHRIKKFMKLHM</sequence>
<evidence type="ECO:0000256" key="5">
    <source>
        <dbReference type="ARBA" id="ARBA00022898"/>
    </source>
</evidence>
<evidence type="ECO:0000256" key="1">
    <source>
        <dbReference type="ARBA" id="ARBA00001933"/>
    </source>
</evidence>
<dbReference type="PANTHER" id="PTHR46383:SF1">
    <property type="entry name" value="ASPARTATE AMINOTRANSFERASE"/>
    <property type="match status" value="1"/>
</dbReference>
<organism evidence="8 9">
    <name type="scientific">Ligilactobacillus acidipiscis</name>
    <dbReference type="NCBI Taxonomy" id="89059"/>
    <lineage>
        <taxon>Bacteria</taxon>
        <taxon>Bacillati</taxon>
        <taxon>Bacillota</taxon>
        <taxon>Bacilli</taxon>
        <taxon>Lactobacillales</taxon>
        <taxon>Lactobacillaceae</taxon>
        <taxon>Ligilactobacillus</taxon>
    </lineage>
</organism>
<dbReference type="Gene3D" id="3.90.1150.10">
    <property type="entry name" value="Aspartate Aminotransferase, domain 1"/>
    <property type="match status" value="1"/>
</dbReference>
<dbReference type="RefSeq" id="WP_010494275.1">
    <property type="nucleotide sequence ID" value="NZ_JQBK01000066.1"/>
</dbReference>
<dbReference type="PROSITE" id="PS00105">
    <property type="entry name" value="AA_TRANSFER_CLASS_1"/>
    <property type="match status" value="1"/>
</dbReference>
<protein>
    <recommendedName>
        <fullName evidence="6">Aminotransferase</fullName>
        <ecNumber evidence="6">2.6.1.-</ecNumber>
    </recommendedName>
</protein>
<comment type="similarity">
    <text evidence="2 6">Belongs to the class-I pyridoxal-phosphate-dependent aminotransferase family.</text>
</comment>
<dbReference type="GO" id="GO:0006520">
    <property type="term" value="P:amino acid metabolic process"/>
    <property type="evidence" value="ECO:0007669"/>
    <property type="project" value="InterPro"/>
</dbReference>
<comment type="cofactor">
    <cofactor evidence="1 6">
        <name>pyridoxal 5'-phosphate</name>
        <dbReference type="ChEBI" id="CHEBI:597326"/>
    </cofactor>
</comment>